<feature type="chain" id="PRO_5020302272" description="Sel1 repeat family protein" evidence="1">
    <location>
        <begin position="25"/>
        <end position="199"/>
    </location>
</feature>
<evidence type="ECO:0000256" key="1">
    <source>
        <dbReference type="SAM" id="SignalP"/>
    </source>
</evidence>
<dbReference type="OrthoDB" id="5973914at2"/>
<evidence type="ECO:0000313" key="3">
    <source>
        <dbReference type="Proteomes" id="UP000294796"/>
    </source>
</evidence>
<protein>
    <recommendedName>
        <fullName evidence="4">Sel1 repeat family protein</fullName>
    </recommendedName>
</protein>
<keyword evidence="1" id="KW-0732">Signal</keyword>
<dbReference type="AlphaFoldDB" id="A0A4R5TQV9"/>
<comment type="caution">
    <text evidence="2">The sequence shown here is derived from an EMBL/GenBank/DDBJ whole genome shotgun (WGS) entry which is preliminary data.</text>
</comment>
<accession>A0A4R5TQV9</accession>
<reference evidence="2 3" key="1">
    <citation type="submission" date="2019-03" db="EMBL/GenBank/DDBJ databases">
        <title>Luteimonas zhaokaii sp.nov., isolated from the rectal contents of Plateau pika in Yushu, Qinghai Province, China.</title>
        <authorList>
            <person name="Zhang G."/>
        </authorList>
    </citation>
    <scope>NUCLEOTIDE SEQUENCE [LARGE SCALE GENOMIC DNA]</scope>
    <source>
        <strain evidence="2 3">B9</strain>
    </source>
</reference>
<dbReference type="EMBL" id="SMTF01000010">
    <property type="protein sequence ID" value="TDK23109.1"/>
    <property type="molecule type" value="Genomic_DNA"/>
</dbReference>
<name>A0A4R5TQV9_9GAMM</name>
<keyword evidence="3" id="KW-1185">Reference proteome</keyword>
<proteinExistence type="predicted"/>
<feature type="signal peptide" evidence="1">
    <location>
        <begin position="1"/>
        <end position="24"/>
    </location>
</feature>
<evidence type="ECO:0008006" key="4">
    <source>
        <dbReference type="Google" id="ProtNLM"/>
    </source>
</evidence>
<organism evidence="2 3">
    <name type="scientific">Luteimonas aestuarii</name>
    <dbReference type="NCBI Taxonomy" id="453837"/>
    <lineage>
        <taxon>Bacteria</taxon>
        <taxon>Pseudomonadati</taxon>
        <taxon>Pseudomonadota</taxon>
        <taxon>Gammaproteobacteria</taxon>
        <taxon>Lysobacterales</taxon>
        <taxon>Lysobacteraceae</taxon>
        <taxon>Luteimonas</taxon>
    </lineage>
</organism>
<dbReference type="RefSeq" id="WP_133322400.1">
    <property type="nucleotide sequence ID" value="NZ_SMTF01000010.1"/>
</dbReference>
<sequence length="199" mass="21194">MAAIRHQGMLLACAILAWPTAAPAQFDLSSFDPAAMSVLAEDVVLRAPDADMDRVFKAVHAASQRDDDARALCALFEPDADRSINGLQRAANGLGDDSRQRFADALAMVAVSGFQSPRQPYDAAAAQQVVKSAGATAMFLNDGFTAGLAATGTDAASRDARCRSFRWLVDALDGFEPSDRAAATRYLLLEGLTLQRNML</sequence>
<dbReference type="Proteomes" id="UP000294796">
    <property type="component" value="Unassembled WGS sequence"/>
</dbReference>
<gene>
    <name evidence="2" type="ORF">E2F46_12145</name>
</gene>
<evidence type="ECO:0000313" key="2">
    <source>
        <dbReference type="EMBL" id="TDK23109.1"/>
    </source>
</evidence>